<protein>
    <submittedName>
        <fullName evidence="5">AraC family transcriptional regulator of arabinose operon</fullName>
    </submittedName>
</protein>
<name>A0ABT9U137_PAEHA</name>
<evidence type="ECO:0000313" key="6">
    <source>
        <dbReference type="Proteomes" id="UP001229346"/>
    </source>
</evidence>
<evidence type="ECO:0000256" key="1">
    <source>
        <dbReference type="ARBA" id="ARBA00023015"/>
    </source>
</evidence>
<dbReference type="SUPFAM" id="SSF46689">
    <property type="entry name" value="Homeodomain-like"/>
    <property type="match status" value="2"/>
</dbReference>
<feature type="domain" description="HTH araC/xylS-type" evidence="4">
    <location>
        <begin position="167"/>
        <end position="265"/>
    </location>
</feature>
<proteinExistence type="predicted"/>
<dbReference type="SMART" id="SM00342">
    <property type="entry name" value="HTH_ARAC"/>
    <property type="match status" value="1"/>
</dbReference>
<reference evidence="5 6" key="1">
    <citation type="submission" date="2023-07" db="EMBL/GenBank/DDBJ databases">
        <title>Sorghum-associated microbial communities from plants grown in Nebraska, USA.</title>
        <authorList>
            <person name="Schachtman D."/>
        </authorList>
    </citation>
    <scope>NUCLEOTIDE SEQUENCE [LARGE SCALE GENOMIC DNA]</scope>
    <source>
        <strain evidence="5 6">CC482</strain>
    </source>
</reference>
<dbReference type="EMBL" id="JAUSSU010000003">
    <property type="protein sequence ID" value="MDQ0112124.1"/>
    <property type="molecule type" value="Genomic_DNA"/>
</dbReference>
<dbReference type="InterPro" id="IPR018060">
    <property type="entry name" value="HTH_AraC"/>
</dbReference>
<dbReference type="Pfam" id="PF12833">
    <property type="entry name" value="HTH_18"/>
    <property type="match status" value="1"/>
</dbReference>
<dbReference type="SUPFAM" id="SSF51215">
    <property type="entry name" value="Regulatory protein AraC"/>
    <property type="match status" value="1"/>
</dbReference>
<evidence type="ECO:0000259" key="4">
    <source>
        <dbReference type="PROSITE" id="PS01124"/>
    </source>
</evidence>
<keyword evidence="3" id="KW-0804">Transcription</keyword>
<keyword evidence="2" id="KW-0238">DNA-binding</keyword>
<dbReference type="Proteomes" id="UP001229346">
    <property type="component" value="Unassembled WGS sequence"/>
</dbReference>
<dbReference type="Pfam" id="PF02311">
    <property type="entry name" value="AraC_binding"/>
    <property type="match status" value="1"/>
</dbReference>
<organism evidence="5 6">
    <name type="scientific">Paenibacillus harenae</name>
    <dbReference type="NCBI Taxonomy" id="306543"/>
    <lineage>
        <taxon>Bacteria</taxon>
        <taxon>Bacillati</taxon>
        <taxon>Bacillota</taxon>
        <taxon>Bacilli</taxon>
        <taxon>Bacillales</taxon>
        <taxon>Paenibacillaceae</taxon>
        <taxon>Paenibacillus</taxon>
    </lineage>
</organism>
<evidence type="ECO:0000256" key="3">
    <source>
        <dbReference type="ARBA" id="ARBA00023163"/>
    </source>
</evidence>
<accession>A0ABT9U137</accession>
<sequence>MRKLNVPAEYNGSAAGIVLSGHFDEPDTYAAVRPAGMGDWLIAYTLGGEGYFRIPGEEISCKPGDVTVLRPGTPHRYGTAKGMRWHFMWAHFPDHAIQANLLPEVKLFNETVAGDSARKRIYRAFSRVLTDSRERSSYWNELCLASLSEVLILLARRRKQHFDSRVEETLNRISQGMREPIKIDELAAAVQLSPSRLSHLFKESTGLSIIDTLNQMRTRQAALLLEHTDRSLADIAYDVGYQNYNHFINQFRKWQAVSPSGYRKERR</sequence>
<dbReference type="Gene3D" id="1.10.10.60">
    <property type="entry name" value="Homeodomain-like"/>
    <property type="match status" value="2"/>
</dbReference>
<dbReference type="Gene3D" id="2.60.120.280">
    <property type="entry name" value="Regulatory protein AraC"/>
    <property type="match status" value="1"/>
</dbReference>
<dbReference type="PROSITE" id="PS01124">
    <property type="entry name" value="HTH_ARAC_FAMILY_2"/>
    <property type="match status" value="1"/>
</dbReference>
<dbReference type="InterPro" id="IPR009057">
    <property type="entry name" value="Homeodomain-like_sf"/>
</dbReference>
<evidence type="ECO:0000256" key="2">
    <source>
        <dbReference type="ARBA" id="ARBA00023125"/>
    </source>
</evidence>
<evidence type="ECO:0000313" key="5">
    <source>
        <dbReference type="EMBL" id="MDQ0112124.1"/>
    </source>
</evidence>
<keyword evidence="1" id="KW-0805">Transcription regulation</keyword>
<dbReference type="InterPro" id="IPR050204">
    <property type="entry name" value="AraC_XylS_family_regulators"/>
</dbReference>
<keyword evidence="6" id="KW-1185">Reference proteome</keyword>
<dbReference type="RefSeq" id="WP_307202707.1">
    <property type="nucleotide sequence ID" value="NZ_JAUSSU010000003.1"/>
</dbReference>
<dbReference type="InterPro" id="IPR003313">
    <property type="entry name" value="AraC-bd"/>
</dbReference>
<dbReference type="InterPro" id="IPR037923">
    <property type="entry name" value="HTH-like"/>
</dbReference>
<dbReference type="PANTHER" id="PTHR46796">
    <property type="entry name" value="HTH-TYPE TRANSCRIPTIONAL ACTIVATOR RHAS-RELATED"/>
    <property type="match status" value="1"/>
</dbReference>
<gene>
    <name evidence="5" type="ORF">J2T15_001559</name>
</gene>
<comment type="caution">
    <text evidence="5">The sequence shown here is derived from an EMBL/GenBank/DDBJ whole genome shotgun (WGS) entry which is preliminary data.</text>
</comment>